<dbReference type="RefSeq" id="WP_189485172.1">
    <property type="nucleotide sequence ID" value="NZ_BMZB01000001.1"/>
</dbReference>
<dbReference type="Proteomes" id="UP000662572">
    <property type="component" value="Unassembled WGS sequence"/>
</dbReference>
<feature type="domain" description="Glycosyl transferase family 1" evidence="2">
    <location>
        <begin position="199"/>
        <end position="338"/>
    </location>
</feature>
<keyword evidence="1" id="KW-0808">Transferase</keyword>
<evidence type="ECO:0000256" key="1">
    <source>
        <dbReference type="ARBA" id="ARBA00022679"/>
    </source>
</evidence>
<dbReference type="GO" id="GO:0009103">
    <property type="term" value="P:lipopolysaccharide biosynthetic process"/>
    <property type="evidence" value="ECO:0007669"/>
    <property type="project" value="TreeGrafter"/>
</dbReference>
<dbReference type="InterPro" id="IPR028098">
    <property type="entry name" value="Glyco_trans_4-like_N"/>
</dbReference>
<proteinExistence type="predicted"/>
<dbReference type="AlphaFoldDB" id="A0A918UQ06"/>
<dbReference type="Gene3D" id="3.40.50.2000">
    <property type="entry name" value="Glycogen Phosphorylase B"/>
    <property type="match status" value="2"/>
</dbReference>
<dbReference type="SUPFAM" id="SSF53756">
    <property type="entry name" value="UDP-Glycosyltransferase/glycogen phosphorylase"/>
    <property type="match status" value="1"/>
</dbReference>
<keyword evidence="5" id="KW-1185">Reference proteome</keyword>
<evidence type="ECO:0000313" key="4">
    <source>
        <dbReference type="EMBL" id="GGZ25973.1"/>
    </source>
</evidence>
<sequence>MHPVRVTLNGKFMGAHMTGVQRVAMEIVRELDRLITLDPALRDQIAFELVAPKSAAEAIAGLGLKTIPTRTAGRFGGNLWEQIDLPYLARGTRLLNLCNLGPALSLNAVTMLHDAQVHASPKSYSVPFRLWYRFIQPWLGHRSQQILSVSEFSKQELIHYGIAPAAKITAVHNGVDHVLRVRPDRSVLEHLGLSEGGYVIGLANTQSHKNIKVLLEAFADLPNLKLVLFGRADRNALQSLTDVPLGDNIIAAGPVSDEALSALMAQALCIAFPSRTEGFGLPPLEAMLLGCPAVVAPCGALPEVCGEAVLYADPDQPADWVRQISALSTDPTLRQTYVSLGRLKASHYSWARTARQLLELLAPAAVAAKAA</sequence>
<evidence type="ECO:0000313" key="5">
    <source>
        <dbReference type="Proteomes" id="UP000662572"/>
    </source>
</evidence>
<accession>A0A918UQ06</accession>
<dbReference type="InterPro" id="IPR001296">
    <property type="entry name" value="Glyco_trans_1"/>
</dbReference>
<reference evidence="4" key="1">
    <citation type="journal article" date="2014" name="Int. J. Syst. Evol. Microbiol.">
        <title>Complete genome sequence of Corynebacterium casei LMG S-19264T (=DSM 44701T), isolated from a smear-ripened cheese.</title>
        <authorList>
            <consortium name="US DOE Joint Genome Institute (JGI-PGF)"/>
            <person name="Walter F."/>
            <person name="Albersmeier A."/>
            <person name="Kalinowski J."/>
            <person name="Ruckert C."/>
        </authorList>
    </citation>
    <scope>NUCLEOTIDE SEQUENCE</scope>
    <source>
        <strain evidence="4">KCTC 32296</strain>
    </source>
</reference>
<gene>
    <name evidence="4" type="ORF">GCM10011273_09270</name>
</gene>
<feature type="domain" description="Glycosyltransferase subfamily 4-like N-terminal" evidence="3">
    <location>
        <begin position="59"/>
        <end position="177"/>
    </location>
</feature>
<dbReference type="Pfam" id="PF00534">
    <property type="entry name" value="Glycos_transf_1"/>
    <property type="match status" value="1"/>
</dbReference>
<organism evidence="4 5">
    <name type="scientific">Asticcacaulis endophyticus</name>
    <dbReference type="NCBI Taxonomy" id="1395890"/>
    <lineage>
        <taxon>Bacteria</taxon>
        <taxon>Pseudomonadati</taxon>
        <taxon>Pseudomonadota</taxon>
        <taxon>Alphaproteobacteria</taxon>
        <taxon>Caulobacterales</taxon>
        <taxon>Caulobacteraceae</taxon>
        <taxon>Asticcacaulis</taxon>
    </lineage>
</organism>
<dbReference type="PANTHER" id="PTHR46401:SF2">
    <property type="entry name" value="GLYCOSYLTRANSFERASE WBBK-RELATED"/>
    <property type="match status" value="1"/>
</dbReference>
<dbReference type="CDD" id="cd03809">
    <property type="entry name" value="GT4_MtfB-like"/>
    <property type="match status" value="1"/>
</dbReference>
<dbReference type="Pfam" id="PF13439">
    <property type="entry name" value="Glyco_transf_4"/>
    <property type="match status" value="1"/>
</dbReference>
<keyword evidence="4" id="KW-0328">Glycosyltransferase</keyword>
<name>A0A918UQ06_9CAUL</name>
<evidence type="ECO:0000259" key="2">
    <source>
        <dbReference type="Pfam" id="PF00534"/>
    </source>
</evidence>
<evidence type="ECO:0000259" key="3">
    <source>
        <dbReference type="Pfam" id="PF13439"/>
    </source>
</evidence>
<comment type="caution">
    <text evidence="4">The sequence shown here is derived from an EMBL/GenBank/DDBJ whole genome shotgun (WGS) entry which is preliminary data.</text>
</comment>
<dbReference type="PANTHER" id="PTHR46401">
    <property type="entry name" value="GLYCOSYLTRANSFERASE WBBK-RELATED"/>
    <property type="match status" value="1"/>
</dbReference>
<protein>
    <submittedName>
        <fullName evidence="4">Mannosyltransferase</fullName>
    </submittedName>
</protein>
<reference evidence="4" key="2">
    <citation type="submission" date="2020-09" db="EMBL/GenBank/DDBJ databases">
        <authorList>
            <person name="Sun Q."/>
            <person name="Kim S."/>
        </authorList>
    </citation>
    <scope>NUCLEOTIDE SEQUENCE</scope>
    <source>
        <strain evidence="4">KCTC 32296</strain>
    </source>
</reference>
<dbReference type="GO" id="GO:0016757">
    <property type="term" value="F:glycosyltransferase activity"/>
    <property type="evidence" value="ECO:0007669"/>
    <property type="project" value="UniProtKB-KW"/>
</dbReference>
<dbReference type="EMBL" id="BMZB01000001">
    <property type="protein sequence ID" value="GGZ25973.1"/>
    <property type="molecule type" value="Genomic_DNA"/>
</dbReference>